<sequence>MSPGPDRKGSGPFGALAWFAPCSRASAVPVGRPSAWLPRDKLWLSTRTGRQRLMRDLADVRSVSEPAAAHRAALHRTEQDLHALQTALAAMARAHTHSSAEAAEADASFHRAPFNATGNDMLARMDLLEPGLRVRDRVVHAHEPADNPVPSHRAVLDAVRDQIPARAELAMLDLLAKAVHDLDQVTRAPDSARRP</sequence>
<accession>D9XQC3</accession>
<keyword evidence="6" id="KW-1185">Reference proteome</keyword>
<dbReference type="eggNOG" id="COG2186">
    <property type="taxonomic scope" value="Bacteria"/>
</dbReference>
<dbReference type="Pfam" id="PF07729">
    <property type="entry name" value="FCD"/>
    <property type="match status" value="1"/>
</dbReference>
<keyword evidence="3" id="KW-0804">Transcription</keyword>
<dbReference type="GO" id="GO:0003677">
    <property type="term" value="F:DNA binding"/>
    <property type="evidence" value="ECO:0007669"/>
    <property type="project" value="UniProtKB-KW"/>
</dbReference>
<evidence type="ECO:0000313" key="5">
    <source>
        <dbReference type="EMBL" id="EFL43504.1"/>
    </source>
</evidence>
<dbReference type="InterPro" id="IPR008920">
    <property type="entry name" value="TF_FadR/GntR_C"/>
</dbReference>
<dbReference type="STRING" id="467200.SSRG_06308"/>
<dbReference type="AlphaFoldDB" id="D9XQC3"/>
<keyword evidence="2" id="KW-0238">DNA-binding</keyword>
<gene>
    <name evidence="5" type="ORF">SSRG_06308</name>
</gene>
<keyword evidence="1" id="KW-0805">Transcription regulation</keyword>
<protein>
    <submittedName>
        <fullName evidence="5">Regulatory protein GntR, HTH</fullName>
    </submittedName>
</protein>
<dbReference type="PANTHER" id="PTHR43537">
    <property type="entry name" value="TRANSCRIPTIONAL REGULATOR, GNTR FAMILY"/>
    <property type="match status" value="1"/>
</dbReference>
<dbReference type="SMART" id="SM00895">
    <property type="entry name" value="FCD"/>
    <property type="match status" value="1"/>
</dbReference>
<dbReference type="EMBL" id="GG657758">
    <property type="protein sequence ID" value="EFL43504.1"/>
    <property type="molecule type" value="Genomic_DNA"/>
</dbReference>
<evidence type="ECO:0000256" key="2">
    <source>
        <dbReference type="ARBA" id="ARBA00023125"/>
    </source>
</evidence>
<evidence type="ECO:0000313" key="6">
    <source>
        <dbReference type="Proteomes" id="UP000002968"/>
    </source>
</evidence>
<reference evidence="5" key="1">
    <citation type="submission" date="2009-02" db="EMBL/GenBank/DDBJ databases">
        <title>Annotation of Streptomyces griseoflavus strain Tu4000.</title>
        <authorList>
            <consortium name="The Broad Institute Genome Sequencing Platform"/>
            <consortium name="Broad Institute Microbial Sequencing Center"/>
            <person name="Fischbach M."/>
            <person name="Godfrey P."/>
            <person name="Ward D."/>
            <person name="Young S."/>
            <person name="Zeng Q."/>
            <person name="Koehrsen M."/>
            <person name="Alvarado L."/>
            <person name="Berlin A.M."/>
            <person name="Bochicchio J."/>
            <person name="Borenstein D."/>
            <person name="Chapman S.B."/>
            <person name="Chen Z."/>
            <person name="Engels R."/>
            <person name="Freedman E."/>
            <person name="Gellesch M."/>
            <person name="Goldberg J."/>
            <person name="Griggs A."/>
            <person name="Gujja S."/>
            <person name="Heilman E.R."/>
            <person name="Heiman D.I."/>
            <person name="Hepburn T.A."/>
            <person name="Howarth C."/>
            <person name="Jen D."/>
            <person name="Larson L."/>
            <person name="Lewis B."/>
            <person name="Mehta T."/>
            <person name="Park D."/>
            <person name="Pearson M."/>
            <person name="Richards J."/>
            <person name="Roberts A."/>
            <person name="Saif S."/>
            <person name="Shea T.D."/>
            <person name="Shenoy N."/>
            <person name="Sisk P."/>
            <person name="Stolte C."/>
            <person name="Sykes S.N."/>
            <person name="Thomson T."/>
            <person name="Walk T."/>
            <person name="White J."/>
            <person name="Yandava C."/>
            <person name="Straight P."/>
            <person name="Clardy J."/>
            <person name="Hung D."/>
            <person name="Kolter R."/>
            <person name="Mekalanos J."/>
            <person name="Walker S."/>
            <person name="Walsh C.T."/>
            <person name="Wieland-Brown L.C."/>
            <person name="Haas B."/>
            <person name="Nusbaum C."/>
            <person name="Birren B."/>
        </authorList>
    </citation>
    <scope>NUCLEOTIDE SEQUENCE [LARGE SCALE GENOMIC DNA]</scope>
    <source>
        <strain evidence="5">Tu4000</strain>
    </source>
</reference>
<dbReference type="Proteomes" id="UP000002968">
    <property type="component" value="Unassembled WGS sequence"/>
</dbReference>
<evidence type="ECO:0000259" key="4">
    <source>
        <dbReference type="SMART" id="SM00895"/>
    </source>
</evidence>
<proteinExistence type="predicted"/>
<dbReference type="HOGENOM" id="CLU_1395624_0_0_11"/>
<name>D9XQC3_9ACTN</name>
<dbReference type="InterPro" id="IPR011711">
    <property type="entry name" value="GntR_C"/>
</dbReference>
<dbReference type="PANTHER" id="PTHR43537:SF44">
    <property type="entry name" value="GNTR FAMILY REGULATORY PROTEIN"/>
    <property type="match status" value="1"/>
</dbReference>
<dbReference type="SUPFAM" id="SSF48008">
    <property type="entry name" value="GntR ligand-binding domain-like"/>
    <property type="match status" value="1"/>
</dbReference>
<feature type="domain" description="GntR C-terminal" evidence="4">
    <location>
        <begin position="56"/>
        <end position="177"/>
    </location>
</feature>
<organism evidence="5 6">
    <name type="scientific">Streptomyces griseoflavus Tu4000</name>
    <dbReference type="NCBI Taxonomy" id="467200"/>
    <lineage>
        <taxon>Bacteria</taxon>
        <taxon>Bacillati</taxon>
        <taxon>Actinomycetota</taxon>
        <taxon>Actinomycetes</taxon>
        <taxon>Kitasatosporales</taxon>
        <taxon>Streptomycetaceae</taxon>
        <taxon>Streptomyces</taxon>
    </lineage>
</organism>
<evidence type="ECO:0000256" key="1">
    <source>
        <dbReference type="ARBA" id="ARBA00023015"/>
    </source>
</evidence>
<dbReference type="Gene3D" id="1.20.120.530">
    <property type="entry name" value="GntR ligand-binding domain-like"/>
    <property type="match status" value="1"/>
</dbReference>
<evidence type="ECO:0000256" key="3">
    <source>
        <dbReference type="ARBA" id="ARBA00023163"/>
    </source>
</evidence>